<dbReference type="InterPro" id="IPR023214">
    <property type="entry name" value="HAD_sf"/>
</dbReference>
<evidence type="ECO:0000313" key="1">
    <source>
        <dbReference type="EMBL" id="PCH12358.1"/>
    </source>
</evidence>
<dbReference type="NCBIfam" id="TIGR00099">
    <property type="entry name" value="Cof-subfamily"/>
    <property type="match status" value="1"/>
</dbReference>
<comment type="caution">
    <text evidence="1">The sequence shown here is derived from an EMBL/GenBank/DDBJ whole genome shotgun (WGS) entry which is preliminary data.</text>
</comment>
<dbReference type="CDD" id="cd07516">
    <property type="entry name" value="HAD_Pase"/>
    <property type="match status" value="1"/>
</dbReference>
<dbReference type="Gene3D" id="3.40.50.1000">
    <property type="entry name" value="HAD superfamily/HAD-like"/>
    <property type="match status" value="1"/>
</dbReference>
<dbReference type="InterPro" id="IPR000150">
    <property type="entry name" value="Cof"/>
</dbReference>
<reference evidence="1 2" key="1">
    <citation type="submission" date="2016-06" db="EMBL/GenBank/DDBJ databases">
        <authorList>
            <person name="Haines A.N."/>
            <person name="Council K.R."/>
        </authorList>
    </citation>
    <scope>NUCLEOTIDE SEQUENCE [LARGE SCALE GENOMIC DNA]</scope>
    <source>
        <strain evidence="1 2">SP158-29</strain>
    </source>
</reference>
<organism evidence="1 2">
    <name type="scientific">Streptococcus parauberis</name>
    <dbReference type="NCBI Taxonomy" id="1348"/>
    <lineage>
        <taxon>Bacteria</taxon>
        <taxon>Bacillati</taxon>
        <taxon>Bacillota</taxon>
        <taxon>Bacilli</taxon>
        <taxon>Lactobacillales</taxon>
        <taxon>Streptococcaceae</taxon>
        <taxon>Streptococcus</taxon>
    </lineage>
</organism>
<dbReference type="SFLD" id="SFLDG01144">
    <property type="entry name" value="C2.B.4:_PGP_Like"/>
    <property type="match status" value="1"/>
</dbReference>
<dbReference type="Gene3D" id="3.30.1240.10">
    <property type="match status" value="1"/>
</dbReference>
<dbReference type="PROSITE" id="PS01228">
    <property type="entry name" value="COF_1"/>
    <property type="match status" value="1"/>
</dbReference>
<dbReference type="PANTHER" id="PTHR10000">
    <property type="entry name" value="PHOSPHOSERINE PHOSPHATASE"/>
    <property type="match status" value="1"/>
</dbReference>
<dbReference type="Pfam" id="PF08282">
    <property type="entry name" value="Hydrolase_3"/>
    <property type="match status" value="1"/>
</dbReference>
<dbReference type="GO" id="GO:0005829">
    <property type="term" value="C:cytosol"/>
    <property type="evidence" value="ECO:0007669"/>
    <property type="project" value="TreeGrafter"/>
</dbReference>
<dbReference type="InterPro" id="IPR006379">
    <property type="entry name" value="HAD-SF_hydro_IIB"/>
</dbReference>
<dbReference type="PANTHER" id="PTHR10000:SF8">
    <property type="entry name" value="HAD SUPERFAMILY HYDROLASE-LIKE, TYPE 3"/>
    <property type="match status" value="1"/>
</dbReference>
<name>A0A854WD02_9STRE</name>
<dbReference type="NCBIfam" id="TIGR01484">
    <property type="entry name" value="HAD-SF-IIB"/>
    <property type="match status" value="1"/>
</dbReference>
<dbReference type="Proteomes" id="UP000217465">
    <property type="component" value="Unassembled WGS sequence"/>
</dbReference>
<protein>
    <submittedName>
        <fullName evidence="1">Sugar phosphatase YidA</fullName>
    </submittedName>
</protein>
<dbReference type="SUPFAM" id="SSF56784">
    <property type="entry name" value="HAD-like"/>
    <property type="match status" value="1"/>
</dbReference>
<proteinExistence type="predicted"/>
<dbReference type="GO" id="GO:0000287">
    <property type="term" value="F:magnesium ion binding"/>
    <property type="evidence" value="ECO:0007669"/>
    <property type="project" value="TreeGrafter"/>
</dbReference>
<accession>A0A854WD02</accession>
<gene>
    <name evidence="1" type="primary">yidA_3</name>
    <name evidence="1" type="ORF">A9Y57_01073</name>
</gene>
<dbReference type="AlphaFoldDB" id="A0A854WD02"/>
<dbReference type="EMBL" id="NSGR01000008">
    <property type="protein sequence ID" value="PCH12358.1"/>
    <property type="molecule type" value="Genomic_DNA"/>
</dbReference>
<sequence length="278" mass="30796">MLAHKLIFMDLDGTLLNSEKKISPKTHYALIAAQQEGAKLVLASGRPLPGILPLAKALQMDIYEGFLISFNGAQVMDCKTGQVLYNKTMTVEEGQAILQHVENFDVIPMVVKDDYTYVKNVFAGHLDLAGTDFNVIDYEAHSNGYKLCEVDNMAVFADFPLNKILLAGQPEYLDQHYQEILAPFGDEVNAMFTAPFYYEFTAKGIDKAKAIDTIFKPMGYQPEDMIAFGDGQNDATMVAYVGLGFAMENAVDMLKEIADKETKSNDQDGIAYALENLI</sequence>
<dbReference type="RefSeq" id="WP_096633543.1">
    <property type="nucleotide sequence ID" value="NZ_NSGR01000008.1"/>
</dbReference>
<dbReference type="SFLD" id="SFLDS00003">
    <property type="entry name" value="Haloacid_Dehalogenase"/>
    <property type="match status" value="1"/>
</dbReference>
<dbReference type="SFLD" id="SFLDG01140">
    <property type="entry name" value="C2.B:_Phosphomannomutase_and_P"/>
    <property type="match status" value="1"/>
</dbReference>
<evidence type="ECO:0000313" key="2">
    <source>
        <dbReference type="Proteomes" id="UP000217465"/>
    </source>
</evidence>
<dbReference type="InterPro" id="IPR036412">
    <property type="entry name" value="HAD-like_sf"/>
</dbReference>
<dbReference type="GO" id="GO:0016791">
    <property type="term" value="F:phosphatase activity"/>
    <property type="evidence" value="ECO:0007669"/>
    <property type="project" value="TreeGrafter"/>
</dbReference>